<keyword evidence="4" id="KW-1015">Disulfide bond</keyword>
<proteinExistence type="predicted"/>
<comment type="caution">
    <text evidence="5">The sequence shown here is derived from an EMBL/GenBank/DDBJ whole genome shotgun (WGS) entry which is preliminary data.</text>
</comment>
<dbReference type="InterPro" id="IPR009069">
    <property type="entry name" value="Cys_alpha_HP_mot_SF"/>
</dbReference>
<reference evidence="5 6" key="1">
    <citation type="submission" date="2017-10" db="EMBL/GenBank/DDBJ databases">
        <title>Comparative genomics in systemic dimorphic fungi from Ajellomycetaceae.</title>
        <authorList>
            <person name="Munoz J.F."/>
            <person name="Mcewen J.G."/>
            <person name="Clay O.K."/>
            <person name="Cuomo C.A."/>
        </authorList>
    </citation>
    <scope>NUCLEOTIDE SEQUENCE [LARGE SCALE GENOMIC DNA]</scope>
    <source>
        <strain evidence="5 6">UAMH7299</strain>
    </source>
</reference>
<dbReference type="PROSITE" id="PS51808">
    <property type="entry name" value="CHCH"/>
    <property type="match status" value="1"/>
</dbReference>
<gene>
    <name evidence="5" type="ORF">AJ80_05400</name>
</gene>
<evidence type="ECO:0000256" key="4">
    <source>
        <dbReference type="ARBA" id="ARBA00023157"/>
    </source>
</evidence>
<comment type="function">
    <text evidence="1">Required for the assembly of cytochrome c oxidase.</text>
</comment>
<evidence type="ECO:0000256" key="2">
    <source>
        <dbReference type="ARBA" id="ARBA00004569"/>
    </source>
</evidence>
<sequence>MPAEEKDGDATWKKVETQFKSKPASEFLDPCQDFANRSIKCMRRNANDRDLCQDYFQ</sequence>
<evidence type="ECO:0000313" key="6">
    <source>
        <dbReference type="Proteomes" id="UP000224634"/>
    </source>
</evidence>
<dbReference type="GO" id="GO:0033108">
    <property type="term" value="P:mitochondrial respiratory chain complex assembly"/>
    <property type="evidence" value="ECO:0007669"/>
    <property type="project" value="TreeGrafter"/>
</dbReference>
<keyword evidence="3" id="KW-0496">Mitochondrion</keyword>
<dbReference type="PANTHER" id="PTHR46811">
    <property type="entry name" value="COILED-COIL-HELIX-COILED-COIL-HELIX DOMAIN-CONTAINING PROTEIN 7"/>
    <property type="match status" value="1"/>
</dbReference>
<dbReference type="InterPro" id="IPR051040">
    <property type="entry name" value="COX23"/>
</dbReference>
<dbReference type="EMBL" id="PDNA01000079">
    <property type="protein sequence ID" value="PGH15869.1"/>
    <property type="molecule type" value="Genomic_DNA"/>
</dbReference>
<name>A0A2B7Y3Z5_POLH7</name>
<evidence type="ECO:0000256" key="1">
    <source>
        <dbReference type="ARBA" id="ARBA00003875"/>
    </source>
</evidence>
<dbReference type="OrthoDB" id="9971592at2759"/>
<dbReference type="PANTHER" id="PTHR46811:SF1">
    <property type="entry name" value="COILED-COIL-HELIX-COILED-COIL-HELIX DOMAIN-CONTAINING PROTEIN 7"/>
    <property type="match status" value="1"/>
</dbReference>
<comment type="subcellular location">
    <subcellularLocation>
        <location evidence="2">Mitochondrion intermembrane space</location>
    </subcellularLocation>
</comment>
<dbReference type="AlphaFoldDB" id="A0A2B7Y3Z5"/>
<evidence type="ECO:0000256" key="3">
    <source>
        <dbReference type="ARBA" id="ARBA00023128"/>
    </source>
</evidence>
<dbReference type="Proteomes" id="UP000224634">
    <property type="component" value="Unassembled WGS sequence"/>
</dbReference>
<dbReference type="STRING" id="1447883.A0A2B7Y3Z5"/>
<keyword evidence="6" id="KW-1185">Reference proteome</keyword>
<dbReference type="GO" id="GO:0005758">
    <property type="term" value="C:mitochondrial intermembrane space"/>
    <property type="evidence" value="ECO:0007669"/>
    <property type="project" value="UniProtKB-SubCell"/>
</dbReference>
<protein>
    <recommendedName>
        <fullName evidence="7">Cytochrome c oxidase-assembly factor COX23, mitochondrial</fullName>
    </recommendedName>
</protein>
<dbReference type="SUPFAM" id="SSF47072">
    <property type="entry name" value="Cysteine alpha-hairpin motif"/>
    <property type="match status" value="1"/>
</dbReference>
<accession>A0A2B7Y3Z5</accession>
<evidence type="ECO:0000313" key="5">
    <source>
        <dbReference type="EMBL" id="PGH15869.1"/>
    </source>
</evidence>
<organism evidence="5 6">
    <name type="scientific">Polytolypa hystricis (strain UAMH7299)</name>
    <dbReference type="NCBI Taxonomy" id="1447883"/>
    <lineage>
        <taxon>Eukaryota</taxon>
        <taxon>Fungi</taxon>
        <taxon>Dikarya</taxon>
        <taxon>Ascomycota</taxon>
        <taxon>Pezizomycotina</taxon>
        <taxon>Eurotiomycetes</taxon>
        <taxon>Eurotiomycetidae</taxon>
        <taxon>Onygenales</taxon>
        <taxon>Onygenales incertae sedis</taxon>
        <taxon>Polytolypa</taxon>
    </lineage>
</organism>
<evidence type="ECO:0008006" key="7">
    <source>
        <dbReference type="Google" id="ProtNLM"/>
    </source>
</evidence>